<evidence type="ECO:0000256" key="2">
    <source>
        <dbReference type="ARBA" id="ARBA00004286"/>
    </source>
</evidence>
<dbReference type="SMART" id="SM00297">
    <property type="entry name" value="BROMO"/>
    <property type="match status" value="2"/>
</dbReference>
<feature type="region of interest" description="Disordered" evidence="16">
    <location>
        <begin position="457"/>
        <end position="631"/>
    </location>
</feature>
<accession>A0A8C6VLA3</accession>
<dbReference type="InterPro" id="IPR001487">
    <property type="entry name" value="Bromodomain"/>
</dbReference>
<dbReference type="InterPro" id="IPR043508">
    <property type="entry name" value="Bromo_Brdt_I"/>
</dbReference>
<dbReference type="GO" id="GO:0007259">
    <property type="term" value="P:cell surface receptor signaling pathway via JAK-STAT"/>
    <property type="evidence" value="ECO:0007669"/>
    <property type="project" value="Ensembl"/>
</dbReference>
<sequence length="785" mass="86576">MLQNVNPNGKLLGEGNAGLVGLAVESTPGKRIRKPSLLYEGFESPTMASVPALQLSHATPAPPEVTNPKKPGRVTNQLQYLHKVVMKALWKHQFAWPFRQPVDALKLGLPDYHKIIKQPMDMGTIKRRLENSYYWSSAECMQDFNTMFTNCYIYNKPTDDIVLMAQTLEKIFLQKVAQMPQEEQEIVITVAKNSHKKGASRAAALLAAANAAAQQVPAISSVSHTGLFSSSTDIPTTIISIPHPSVISTPLLKPLHSTAASQPLLAVPAPMHPVTKKKGVKRKADTTTPTPTSIIATSGGESSPSAAILETKAAKIPARRESGRPIKPPRKDLPDSQQHQTSKRGKLSEQLKYCNGILKELVSKKHAAYAWPFYKPVDASALGLHDYHEIIKHPMDLSSIKRKMENREYHDAQEFASDLRLMFSNCYKYNPPDHDVVAMARKLQDVFEFSYAKMPDPLTAPQPGLLMKSSTDDSSSDEEEEDDDEEGGDDEEGDEDESSSESSSDSEEESSDSEEERANRLAELQEQLRAVHEQLAALSQGPVSKPKKKRDKKEKKKKKKSDKRKAKAGDEEGRTHPAQLKKSKKAGGGGSSSGNKNAKKAGPKAVVAPPVPVLFDSEEEEESKPMSYDEKRQLSLDINKLPGEKLGRVVHIIQSREPSLRDSNPEEIEIDFETLKASTLRELEHYVLSCLRKKPRKPYSETLKKPVGKTKEELTLEKKRELERRLQDVSGQLNSAKKPPKKANEKPESAQQVPISRLSASSSSSDSSSSSSSSSSSDTSDSDSS</sequence>
<evidence type="ECO:0000256" key="10">
    <source>
        <dbReference type="ARBA" id="ARBA00023163"/>
    </source>
</evidence>
<evidence type="ECO:0000256" key="12">
    <source>
        <dbReference type="ARBA" id="ARBA00040998"/>
    </source>
</evidence>
<evidence type="ECO:0000313" key="19">
    <source>
        <dbReference type="Ensembl" id="ENSNNAP00000004012.1"/>
    </source>
</evidence>
<dbReference type="PANTHER" id="PTHR22880:SF240">
    <property type="entry name" value="BROMODOMAIN-CONTAINING PROTEIN 2"/>
    <property type="match status" value="1"/>
</dbReference>
<feature type="compositionally biased region" description="Low complexity" evidence="16">
    <location>
        <begin position="759"/>
        <end position="779"/>
    </location>
</feature>
<feature type="region of interest" description="Disordered" evidence="16">
    <location>
        <begin position="694"/>
        <end position="785"/>
    </location>
</feature>
<feature type="compositionally biased region" description="Basic and acidic residues" evidence="16">
    <location>
        <begin position="318"/>
        <end position="334"/>
    </location>
</feature>
<evidence type="ECO:0000259" key="18">
    <source>
        <dbReference type="PROSITE" id="PS51525"/>
    </source>
</evidence>
<feature type="domain" description="Bromo" evidence="17">
    <location>
        <begin position="365"/>
        <end position="437"/>
    </location>
</feature>
<feature type="compositionally biased region" description="Basic and acidic residues" evidence="16">
    <location>
        <begin position="698"/>
        <end position="727"/>
    </location>
</feature>
<feature type="domain" description="NET" evidence="18">
    <location>
        <begin position="616"/>
        <end position="698"/>
    </location>
</feature>
<dbReference type="GO" id="GO:0016607">
    <property type="term" value="C:nuclear speck"/>
    <property type="evidence" value="ECO:0007669"/>
    <property type="project" value="Ensembl"/>
</dbReference>
<comment type="subcellular location">
    <subcellularLocation>
        <location evidence="2">Chromosome</location>
    </subcellularLocation>
    <subcellularLocation>
        <location evidence="1">Nucleus</location>
    </subcellularLocation>
</comment>
<dbReference type="PROSITE" id="PS50014">
    <property type="entry name" value="BROMODOMAIN_2"/>
    <property type="match status" value="2"/>
</dbReference>
<dbReference type="Pfam" id="PF00439">
    <property type="entry name" value="Bromodomain"/>
    <property type="match status" value="2"/>
</dbReference>
<keyword evidence="11" id="KW-0539">Nucleus</keyword>
<keyword evidence="5" id="KW-0677">Repeat</keyword>
<dbReference type="InterPro" id="IPR018359">
    <property type="entry name" value="Bromodomain_CS"/>
</dbReference>
<dbReference type="PROSITE" id="PS00633">
    <property type="entry name" value="BROMODOMAIN_1"/>
    <property type="match status" value="2"/>
</dbReference>
<evidence type="ECO:0000256" key="8">
    <source>
        <dbReference type="ARBA" id="ARBA00023015"/>
    </source>
</evidence>
<evidence type="ECO:0000256" key="13">
    <source>
        <dbReference type="ARBA" id="ARBA00044509"/>
    </source>
</evidence>
<evidence type="ECO:0000256" key="3">
    <source>
        <dbReference type="ARBA" id="ARBA00022454"/>
    </source>
</evidence>
<dbReference type="GO" id="GO:0140012">
    <property type="term" value="F:histone H4K5ac reader activity"/>
    <property type="evidence" value="ECO:0007669"/>
    <property type="project" value="Ensembl"/>
</dbReference>
<dbReference type="GO" id="GO:0000785">
    <property type="term" value="C:chromatin"/>
    <property type="evidence" value="ECO:0007669"/>
    <property type="project" value="Ensembl"/>
</dbReference>
<dbReference type="PANTHER" id="PTHR22880">
    <property type="entry name" value="FALZ-RELATED BROMODOMAIN-CONTAINING PROTEINS"/>
    <property type="match status" value="1"/>
</dbReference>
<feature type="compositionally biased region" description="Acidic residues" evidence="16">
    <location>
        <begin position="474"/>
        <end position="515"/>
    </location>
</feature>
<dbReference type="SUPFAM" id="SSF47370">
    <property type="entry name" value="Bromodomain"/>
    <property type="match status" value="2"/>
</dbReference>
<keyword evidence="20" id="KW-1185">Reference proteome</keyword>
<dbReference type="Gene3D" id="1.20.920.10">
    <property type="entry name" value="Bromodomain-like"/>
    <property type="match status" value="2"/>
</dbReference>
<keyword evidence="10" id="KW-0804">Transcription</keyword>
<dbReference type="FunFam" id="1.20.920.10:FF:000003">
    <property type="entry name" value="Bromodomain-containing protein 2"/>
    <property type="match status" value="1"/>
</dbReference>
<dbReference type="GO" id="GO:0140015">
    <property type="term" value="F:histone H3K14ac reader activity"/>
    <property type="evidence" value="ECO:0007669"/>
    <property type="project" value="Ensembl"/>
</dbReference>
<evidence type="ECO:0000256" key="7">
    <source>
        <dbReference type="ARBA" id="ARBA00022990"/>
    </source>
</evidence>
<dbReference type="FunFam" id="1.20.920.10:FF:000002">
    <property type="entry name" value="Bromodomain-containing protein 4"/>
    <property type="match status" value="1"/>
</dbReference>
<dbReference type="GeneTree" id="ENSGT00940000153385"/>
<keyword evidence="8" id="KW-0805">Transcription regulation</keyword>
<feature type="region of interest" description="Disordered" evidence="16">
    <location>
        <begin position="267"/>
        <end position="347"/>
    </location>
</feature>
<dbReference type="GO" id="GO:0006334">
    <property type="term" value="P:nucleosome assembly"/>
    <property type="evidence" value="ECO:0007669"/>
    <property type="project" value="Ensembl"/>
</dbReference>
<dbReference type="Proteomes" id="UP000694559">
    <property type="component" value="Unplaced"/>
</dbReference>
<dbReference type="OrthoDB" id="21449at2759"/>
<evidence type="ECO:0000256" key="9">
    <source>
        <dbReference type="ARBA" id="ARBA00023117"/>
    </source>
</evidence>
<dbReference type="FunFam" id="1.20.1270.220:FF:000001">
    <property type="entry name" value="bromodomain-containing protein 2 isoform X1"/>
    <property type="match status" value="1"/>
</dbReference>
<reference evidence="19" key="2">
    <citation type="submission" date="2025-09" db="UniProtKB">
        <authorList>
            <consortium name="Ensembl"/>
        </authorList>
    </citation>
    <scope>IDENTIFICATION</scope>
</reference>
<keyword evidence="9 15" id="KW-0103">Bromodomain</keyword>
<dbReference type="OMA" id="GGMDQHT"/>
<evidence type="ECO:0000256" key="14">
    <source>
        <dbReference type="ARBA" id="ARBA00046861"/>
    </source>
</evidence>
<feature type="compositionally biased region" description="Basic residues" evidence="16">
    <location>
        <begin position="545"/>
        <end position="566"/>
    </location>
</feature>
<evidence type="ECO:0000259" key="17">
    <source>
        <dbReference type="PROSITE" id="PS50014"/>
    </source>
</evidence>
<reference evidence="19" key="1">
    <citation type="submission" date="2025-08" db="UniProtKB">
        <authorList>
            <consortium name="Ensembl"/>
        </authorList>
    </citation>
    <scope>IDENTIFICATION</scope>
</reference>
<dbReference type="GO" id="GO:0006357">
    <property type="term" value="P:regulation of transcription by RNA polymerase II"/>
    <property type="evidence" value="ECO:0007669"/>
    <property type="project" value="Ensembl"/>
</dbReference>
<evidence type="ECO:0000256" key="4">
    <source>
        <dbReference type="ARBA" id="ARBA00022553"/>
    </source>
</evidence>
<protein>
    <recommendedName>
        <fullName evidence="12">Bromodomain-containing protein 2</fullName>
    </recommendedName>
</protein>
<evidence type="ECO:0000256" key="5">
    <source>
        <dbReference type="ARBA" id="ARBA00022737"/>
    </source>
</evidence>
<name>A0A8C6VLA3_NAJNA</name>
<dbReference type="InterPro" id="IPR027353">
    <property type="entry name" value="NET_dom"/>
</dbReference>
<keyword evidence="6" id="KW-0156">Chromatin regulator</keyword>
<dbReference type="GO" id="GO:0004674">
    <property type="term" value="F:protein serine/threonine kinase activity"/>
    <property type="evidence" value="ECO:0007669"/>
    <property type="project" value="Ensembl"/>
</dbReference>
<dbReference type="GO" id="GO:0140588">
    <property type="term" value="P:chromatin looping"/>
    <property type="evidence" value="ECO:0007669"/>
    <property type="project" value="Ensembl"/>
</dbReference>
<dbReference type="PRINTS" id="PR00503">
    <property type="entry name" value="BROMODOMAIN"/>
</dbReference>
<feature type="compositionally biased region" description="Low complexity" evidence="16">
    <location>
        <begin position="286"/>
        <end position="298"/>
    </location>
</feature>
<dbReference type="AlphaFoldDB" id="A0A8C6VLA3"/>
<dbReference type="CDD" id="cd05497">
    <property type="entry name" value="Bromo_Brdt_I_like"/>
    <property type="match status" value="1"/>
</dbReference>
<dbReference type="InterPro" id="IPR036427">
    <property type="entry name" value="Bromodomain-like_sf"/>
</dbReference>
<dbReference type="CDD" id="cd05498">
    <property type="entry name" value="Bromo_Brdt_II_like"/>
    <property type="match status" value="1"/>
</dbReference>
<comment type="similarity">
    <text evidence="13">Belongs to the BET family.</text>
</comment>
<dbReference type="InterPro" id="IPR043509">
    <property type="entry name" value="Bromo_Brdt_II"/>
</dbReference>
<comment type="subunit">
    <text evidence="14">Homodimer. Interacts with E2F1. Interacts with (acetylated) STAT3; promoting STAT3 recruitment to chromatin. Interacts with CTCF; promoting BRD2 recruitment to chromatin.</text>
</comment>
<dbReference type="GO" id="GO:0140033">
    <property type="term" value="F:acetylation-dependent protein binding"/>
    <property type="evidence" value="ECO:0007669"/>
    <property type="project" value="Ensembl"/>
</dbReference>
<organism evidence="19 20">
    <name type="scientific">Naja naja</name>
    <name type="common">Indian cobra</name>
    <dbReference type="NCBI Taxonomy" id="35670"/>
    <lineage>
        <taxon>Eukaryota</taxon>
        <taxon>Metazoa</taxon>
        <taxon>Chordata</taxon>
        <taxon>Craniata</taxon>
        <taxon>Vertebrata</taxon>
        <taxon>Euteleostomi</taxon>
        <taxon>Lepidosauria</taxon>
        <taxon>Squamata</taxon>
        <taxon>Bifurcata</taxon>
        <taxon>Unidentata</taxon>
        <taxon>Episquamata</taxon>
        <taxon>Toxicofera</taxon>
        <taxon>Serpentes</taxon>
        <taxon>Colubroidea</taxon>
        <taxon>Elapidae</taxon>
        <taxon>Elapinae</taxon>
        <taxon>Naja</taxon>
    </lineage>
</organism>
<dbReference type="InterPro" id="IPR050935">
    <property type="entry name" value="Bromo_chromatin_reader"/>
</dbReference>
<dbReference type="Gene3D" id="1.20.1270.220">
    <property type="match status" value="1"/>
</dbReference>
<evidence type="ECO:0000256" key="15">
    <source>
        <dbReference type="PROSITE-ProRule" id="PRU00035"/>
    </source>
</evidence>
<dbReference type="PROSITE" id="PS51525">
    <property type="entry name" value="NET"/>
    <property type="match status" value="1"/>
</dbReference>
<evidence type="ECO:0000313" key="20">
    <source>
        <dbReference type="Proteomes" id="UP000694559"/>
    </source>
</evidence>
<keyword evidence="4" id="KW-0597">Phosphoprotein</keyword>
<evidence type="ECO:0000256" key="6">
    <source>
        <dbReference type="ARBA" id="ARBA00022853"/>
    </source>
</evidence>
<dbReference type="Pfam" id="PF17035">
    <property type="entry name" value="BET"/>
    <property type="match status" value="1"/>
</dbReference>
<evidence type="ECO:0000256" key="16">
    <source>
        <dbReference type="SAM" id="MobiDB-lite"/>
    </source>
</evidence>
<dbReference type="GO" id="GO:0071168">
    <property type="term" value="P:protein localization to chromatin"/>
    <property type="evidence" value="ECO:0007669"/>
    <property type="project" value="Ensembl"/>
</dbReference>
<dbReference type="GO" id="GO:2000330">
    <property type="term" value="P:positive regulation of T-helper 17 cell lineage commitment"/>
    <property type="evidence" value="ECO:0007669"/>
    <property type="project" value="Ensembl"/>
</dbReference>
<dbReference type="GO" id="GO:0140011">
    <property type="term" value="F:histone H4K12ac reader activity"/>
    <property type="evidence" value="ECO:0007669"/>
    <property type="project" value="Ensembl"/>
</dbReference>
<dbReference type="InterPro" id="IPR038336">
    <property type="entry name" value="NET_sf"/>
</dbReference>
<evidence type="ECO:0000256" key="1">
    <source>
        <dbReference type="ARBA" id="ARBA00004123"/>
    </source>
</evidence>
<dbReference type="Ensembl" id="ENSNNAT00000004198.1">
    <property type="protein sequence ID" value="ENSNNAP00000004012.1"/>
    <property type="gene ID" value="ENSNNAG00000002715.1"/>
</dbReference>
<gene>
    <name evidence="19" type="primary">BRD2</name>
</gene>
<feature type="domain" description="Bromo" evidence="17">
    <location>
        <begin position="90"/>
        <end position="162"/>
    </location>
</feature>
<keyword evidence="3" id="KW-0158">Chromosome</keyword>
<keyword evidence="7" id="KW-0007">Acetylation</keyword>
<evidence type="ECO:0000256" key="11">
    <source>
        <dbReference type="ARBA" id="ARBA00023242"/>
    </source>
</evidence>
<proteinExistence type="inferred from homology"/>